<dbReference type="Pfam" id="PF03099">
    <property type="entry name" value="BPL_LplA_LipB"/>
    <property type="match status" value="1"/>
</dbReference>
<dbReference type="SUPFAM" id="SSF55681">
    <property type="entry name" value="Class II aaRS and biotin synthetases"/>
    <property type="match status" value="1"/>
</dbReference>
<protein>
    <recommendedName>
        <fullName evidence="3">biotin--[biotin carboxyl-carrier protein] ligase</fullName>
        <ecNumber evidence="3">6.3.4.15</ecNumber>
    </recommendedName>
</protein>
<evidence type="ECO:0000256" key="4">
    <source>
        <dbReference type="ARBA" id="ARBA00047846"/>
    </source>
</evidence>
<dbReference type="InterPro" id="IPR045864">
    <property type="entry name" value="aa-tRNA-synth_II/BPL/LPL"/>
</dbReference>
<keyword evidence="2" id="KW-0092">Biotin</keyword>
<gene>
    <name evidence="6" type="ORF">VSX56_01705</name>
</gene>
<dbReference type="InterPro" id="IPR004408">
    <property type="entry name" value="Biotin_CoA_COase_ligase"/>
</dbReference>
<evidence type="ECO:0000259" key="5">
    <source>
        <dbReference type="PROSITE" id="PS51733"/>
    </source>
</evidence>
<sequence length="252" mass="26934">MSIDLPQWPEAVARKVLPRVDSTMAEAARMAPQQAGPIWILAHEQTAGHGRRGRAWVQPAGNFSASYLFRPRMEPARAALYSFVAALALDEALGQICGPQAQLAIKWPNDVLLNGGKVSGILLETIGQGPEAWLCIGIGVNLAQAPEAGLVEAGAVAPVSVAQALGYAPTPDEFLAYLAPAFDRFATDYQTYGFAPIRTAWLARAARIGQPIRARTGTQSHDGIFETIDESGAMILNRPEGRLAISAADIFF</sequence>
<evidence type="ECO:0000256" key="1">
    <source>
        <dbReference type="ARBA" id="ARBA00022598"/>
    </source>
</evidence>
<dbReference type="NCBIfam" id="TIGR00121">
    <property type="entry name" value="birA_ligase"/>
    <property type="match status" value="1"/>
</dbReference>
<dbReference type="Proteomes" id="UP001438953">
    <property type="component" value="Unassembled WGS sequence"/>
</dbReference>
<dbReference type="CDD" id="cd16442">
    <property type="entry name" value="BPL"/>
    <property type="match status" value="1"/>
</dbReference>
<name>A0ABV1SC43_9RHOB</name>
<keyword evidence="7" id="KW-1185">Reference proteome</keyword>
<dbReference type="PANTHER" id="PTHR12835:SF5">
    <property type="entry name" value="BIOTIN--PROTEIN LIGASE"/>
    <property type="match status" value="1"/>
</dbReference>
<dbReference type="InterPro" id="IPR004143">
    <property type="entry name" value="BPL_LPL_catalytic"/>
</dbReference>
<reference evidence="6 7" key="2">
    <citation type="submission" date="2024-06" db="EMBL/GenBank/DDBJ databases">
        <title>Thioclava kandeliae sp. nov. from a rhizosphere soil sample of Kandelia candel in a mangrove.</title>
        <authorList>
            <person name="Mu T."/>
        </authorList>
    </citation>
    <scope>NUCLEOTIDE SEQUENCE [LARGE SCALE GENOMIC DNA]</scope>
    <source>
        <strain evidence="6 7">CPCC 100088</strain>
    </source>
</reference>
<dbReference type="Gene3D" id="3.30.930.10">
    <property type="entry name" value="Bira Bifunctional Protein, Domain 2"/>
    <property type="match status" value="1"/>
</dbReference>
<comment type="caution">
    <text evidence="6">The sequence shown here is derived from an EMBL/GenBank/DDBJ whole genome shotgun (WGS) entry which is preliminary data.</text>
</comment>
<dbReference type="PANTHER" id="PTHR12835">
    <property type="entry name" value="BIOTIN PROTEIN LIGASE"/>
    <property type="match status" value="1"/>
</dbReference>
<accession>A0ABV1SC43</accession>
<feature type="domain" description="BPL/LPL catalytic" evidence="5">
    <location>
        <begin position="1"/>
        <end position="190"/>
    </location>
</feature>
<comment type="catalytic activity">
    <reaction evidence="4">
        <text>biotin + L-lysyl-[protein] + ATP = N(6)-biotinyl-L-lysyl-[protein] + AMP + diphosphate + H(+)</text>
        <dbReference type="Rhea" id="RHEA:11756"/>
        <dbReference type="Rhea" id="RHEA-COMP:9752"/>
        <dbReference type="Rhea" id="RHEA-COMP:10505"/>
        <dbReference type="ChEBI" id="CHEBI:15378"/>
        <dbReference type="ChEBI" id="CHEBI:29969"/>
        <dbReference type="ChEBI" id="CHEBI:30616"/>
        <dbReference type="ChEBI" id="CHEBI:33019"/>
        <dbReference type="ChEBI" id="CHEBI:57586"/>
        <dbReference type="ChEBI" id="CHEBI:83144"/>
        <dbReference type="ChEBI" id="CHEBI:456215"/>
        <dbReference type="EC" id="6.3.4.15"/>
    </reaction>
</comment>
<evidence type="ECO:0000313" key="7">
    <source>
        <dbReference type="Proteomes" id="UP001438953"/>
    </source>
</evidence>
<evidence type="ECO:0000256" key="2">
    <source>
        <dbReference type="ARBA" id="ARBA00023267"/>
    </source>
</evidence>
<dbReference type="GO" id="GO:0004077">
    <property type="term" value="F:biotin--[biotin carboxyl-carrier protein] ligase activity"/>
    <property type="evidence" value="ECO:0007669"/>
    <property type="project" value="UniProtKB-EC"/>
</dbReference>
<reference evidence="6 7" key="1">
    <citation type="submission" date="2024-01" db="EMBL/GenBank/DDBJ databases">
        <authorList>
            <person name="Deng Y."/>
            <person name="Su J."/>
        </authorList>
    </citation>
    <scope>NUCLEOTIDE SEQUENCE [LARGE SCALE GENOMIC DNA]</scope>
    <source>
        <strain evidence="6 7">CPCC 100088</strain>
    </source>
</reference>
<dbReference type="PROSITE" id="PS51733">
    <property type="entry name" value="BPL_LPL_CATALYTIC"/>
    <property type="match status" value="1"/>
</dbReference>
<keyword evidence="1 6" id="KW-0436">Ligase</keyword>
<dbReference type="InterPro" id="IPR003142">
    <property type="entry name" value="BPL_C"/>
</dbReference>
<proteinExistence type="predicted"/>
<dbReference type="Pfam" id="PF02237">
    <property type="entry name" value="BPL_C"/>
    <property type="match status" value="1"/>
</dbReference>
<dbReference type="EMBL" id="JAYWLC010000001">
    <property type="protein sequence ID" value="MER5170475.1"/>
    <property type="molecule type" value="Genomic_DNA"/>
</dbReference>
<evidence type="ECO:0000313" key="6">
    <source>
        <dbReference type="EMBL" id="MER5170475.1"/>
    </source>
</evidence>
<dbReference type="EC" id="6.3.4.15" evidence="3"/>
<organism evidence="6 7">
    <name type="scientific">Thioclava kandeliae</name>
    <dbReference type="NCBI Taxonomy" id="3070818"/>
    <lineage>
        <taxon>Bacteria</taxon>
        <taxon>Pseudomonadati</taxon>
        <taxon>Pseudomonadota</taxon>
        <taxon>Alphaproteobacteria</taxon>
        <taxon>Rhodobacterales</taxon>
        <taxon>Paracoccaceae</taxon>
        <taxon>Thioclava</taxon>
    </lineage>
</organism>
<evidence type="ECO:0000256" key="3">
    <source>
        <dbReference type="ARBA" id="ARBA00024227"/>
    </source>
</evidence>